<evidence type="ECO:0000256" key="1">
    <source>
        <dbReference type="ARBA" id="ARBA00006461"/>
    </source>
</evidence>
<reference evidence="5" key="1">
    <citation type="journal article" date="2023" name="Plant J.">
        <title>The genome of the king protea, Protea cynaroides.</title>
        <authorList>
            <person name="Chang J."/>
            <person name="Duong T.A."/>
            <person name="Schoeman C."/>
            <person name="Ma X."/>
            <person name="Roodt D."/>
            <person name="Barker N."/>
            <person name="Li Z."/>
            <person name="Van de Peer Y."/>
            <person name="Mizrachi E."/>
        </authorList>
    </citation>
    <scope>NUCLEOTIDE SEQUENCE</scope>
    <source>
        <tissue evidence="5">Young leaves</tissue>
    </source>
</reference>
<protein>
    <recommendedName>
        <fullName evidence="7">Protein SPT2 homolog</fullName>
    </recommendedName>
</protein>
<evidence type="ECO:0000256" key="2">
    <source>
        <dbReference type="ARBA" id="ARBA00023054"/>
    </source>
</evidence>
<dbReference type="GO" id="GO:0005730">
    <property type="term" value="C:nucleolus"/>
    <property type="evidence" value="ECO:0007669"/>
    <property type="project" value="TreeGrafter"/>
</dbReference>
<dbReference type="GO" id="GO:0003677">
    <property type="term" value="F:DNA binding"/>
    <property type="evidence" value="ECO:0007669"/>
    <property type="project" value="TreeGrafter"/>
</dbReference>
<dbReference type="SMART" id="SM00784">
    <property type="entry name" value="SPT2"/>
    <property type="match status" value="1"/>
</dbReference>
<feature type="coiled-coil region" evidence="3">
    <location>
        <begin position="431"/>
        <end position="467"/>
    </location>
</feature>
<feature type="compositionally biased region" description="Low complexity" evidence="4">
    <location>
        <begin position="299"/>
        <end position="309"/>
    </location>
</feature>
<evidence type="ECO:0008006" key="7">
    <source>
        <dbReference type="Google" id="ProtNLM"/>
    </source>
</evidence>
<dbReference type="EMBL" id="JAMYWD010000007">
    <property type="protein sequence ID" value="KAJ4965384.1"/>
    <property type="molecule type" value="Genomic_DNA"/>
</dbReference>
<dbReference type="Pfam" id="PF08243">
    <property type="entry name" value="SPT2"/>
    <property type="match status" value="1"/>
</dbReference>
<dbReference type="InterPro" id="IPR013256">
    <property type="entry name" value="Chromatin_SPT2"/>
</dbReference>
<feature type="compositionally biased region" description="Basic and acidic residues" evidence="4">
    <location>
        <begin position="325"/>
        <end position="346"/>
    </location>
</feature>
<feature type="compositionally biased region" description="Basic and acidic residues" evidence="4">
    <location>
        <begin position="43"/>
        <end position="52"/>
    </location>
</feature>
<dbReference type="Proteomes" id="UP001141806">
    <property type="component" value="Unassembled WGS sequence"/>
</dbReference>
<comment type="caution">
    <text evidence="5">The sequence shown here is derived from an EMBL/GenBank/DDBJ whole genome shotgun (WGS) entry which is preliminary data.</text>
</comment>
<comment type="similarity">
    <text evidence="1">Belongs to the SPT2 family.</text>
</comment>
<dbReference type="PANTHER" id="PTHR22691">
    <property type="entry name" value="YEAST SPT2-RELATED"/>
    <property type="match status" value="1"/>
</dbReference>
<name>A0A9Q0QMY1_9MAGN</name>
<proteinExistence type="inferred from homology"/>
<evidence type="ECO:0000313" key="6">
    <source>
        <dbReference type="Proteomes" id="UP001141806"/>
    </source>
</evidence>
<feature type="compositionally biased region" description="Basic and acidic residues" evidence="4">
    <location>
        <begin position="358"/>
        <end position="376"/>
    </location>
</feature>
<evidence type="ECO:0000256" key="4">
    <source>
        <dbReference type="SAM" id="MobiDB-lite"/>
    </source>
</evidence>
<organism evidence="5 6">
    <name type="scientific">Protea cynaroides</name>
    <dbReference type="NCBI Taxonomy" id="273540"/>
    <lineage>
        <taxon>Eukaryota</taxon>
        <taxon>Viridiplantae</taxon>
        <taxon>Streptophyta</taxon>
        <taxon>Embryophyta</taxon>
        <taxon>Tracheophyta</taxon>
        <taxon>Spermatophyta</taxon>
        <taxon>Magnoliopsida</taxon>
        <taxon>Proteales</taxon>
        <taxon>Proteaceae</taxon>
        <taxon>Protea</taxon>
    </lineage>
</organism>
<dbReference type="GO" id="GO:0006360">
    <property type="term" value="P:transcription by RNA polymerase I"/>
    <property type="evidence" value="ECO:0007669"/>
    <property type="project" value="TreeGrafter"/>
</dbReference>
<dbReference type="GO" id="GO:0042393">
    <property type="term" value="F:histone binding"/>
    <property type="evidence" value="ECO:0007669"/>
    <property type="project" value="TreeGrafter"/>
</dbReference>
<evidence type="ECO:0000256" key="3">
    <source>
        <dbReference type="SAM" id="Coils"/>
    </source>
</evidence>
<gene>
    <name evidence="5" type="ORF">NE237_017233</name>
</gene>
<dbReference type="PANTHER" id="PTHR22691:SF8">
    <property type="entry name" value="PROTEIN SPT2 HOMOLOG"/>
    <property type="match status" value="1"/>
</dbReference>
<keyword evidence="2 3" id="KW-0175">Coiled coil</keyword>
<dbReference type="AlphaFoldDB" id="A0A9Q0QMY1"/>
<dbReference type="OrthoDB" id="6259853at2759"/>
<evidence type="ECO:0000313" key="5">
    <source>
        <dbReference type="EMBL" id="KAJ4965384.1"/>
    </source>
</evidence>
<feature type="compositionally biased region" description="Polar residues" evidence="4">
    <location>
        <begin position="195"/>
        <end position="209"/>
    </location>
</feature>
<feature type="region of interest" description="Disordered" evidence="4">
    <location>
        <begin position="122"/>
        <end position="157"/>
    </location>
</feature>
<feature type="compositionally biased region" description="Acidic residues" evidence="4">
    <location>
        <begin position="14"/>
        <end position="42"/>
    </location>
</feature>
<keyword evidence="6" id="KW-1185">Reference proteome</keyword>
<feature type="region of interest" description="Disordered" evidence="4">
    <location>
        <begin position="1"/>
        <end position="91"/>
    </location>
</feature>
<feature type="compositionally biased region" description="Low complexity" evidence="4">
    <location>
        <begin position="244"/>
        <end position="262"/>
    </location>
</feature>
<feature type="region of interest" description="Disordered" evidence="4">
    <location>
        <begin position="177"/>
        <end position="390"/>
    </location>
</feature>
<accession>A0A9Q0QMY1</accession>
<dbReference type="GO" id="GO:0006334">
    <property type="term" value="P:nucleosome assembly"/>
    <property type="evidence" value="ECO:0007669"/>
    <property type="project" value="TreeGrafter"/>
</dbReference>
<sequence length="467" mass="53550">MRSYSRAEFHQNDEYLDEYEEDGEGEEDYYQEEDDEDEEKEEEDPKPTKEELEYLQLRQRIKESVRKKMKKESSAVSKQSLENKKKLPYDNYGSFFGPSQPVIAQRVIQESKSLLENQHLASKISKPLGHKKAPASTTEGKKPAVQHTPPTHRVVNELKVKAQKLKDARDYSFLLSDDAELPATQKEPPPRNVSDARSAQVSLKSNKQTMVKHGSRPVSNGREERKPISINRQIQPQARPHKAAPTSRPNSAPTSRPNSSSSDPRKQLGSNAGNGPGRPVGSKGFPSKMSAPTMDKKVPAVAAKNNVAALQKPASLKVNPLAQKKYLEQKREIREPNKAREPDKGRVMAKQAVPSKPQVKDPRRDLVRATKQEYQPKKQPARRKFDEEDDELDYSSMIRNMFGYNPNKYAGRDDEDSDMEANFDDILREERKSAKIAREEDERELRLIEEEERRERLRKKKMLQRKQ</sequence>
<feature type="compositionally biased region" description="Basic and acidic residues" evidence="4">
    <location>
        <begin position="1"/>
        <end position="13"/>
    </location>
</feature>